<evidence type="ECO:0000313" key="2">
    <source>
        <dbReference type="RefSeq" id="XP_027082442.1"/>
    </source>
</evidence>
<evidence type="ECO:0000313" key="3">
    <source>
        <dbReference type="RefSeq" id="XP_027082449.1"/>
    </source>
</evidence>
<gene>
    <name evidence="3" type="primary">LOC113704774</name>
    <name evidence="2" type="synonym">LOC113704767</name>
</gene>
<proteinExistence type="predicted"/>
<dbReference type="Proteomes" id="UP001652660">
    <property type="component" value="Chromosome 8e"/>
</dbReference>
<reference evidence="2 3" key="2">
    <citation type="submission" date="2025-04" db="UniProtKB">
        <authorList>
            <consortium name="RefSeq"/>
        </authorList>
    </citation>
    <scope>IDENTIFICATION</scope>
    <source>
        <tissue evidence="2 3">Leaves</tissue>
    </source>
</reference>
<evidence type="ECO:0000313" key="1">
    <source>
        <dbReference type="Proteomes" id="UP001652660"/>
    </source>
</evidence>
<dbReference type="GeneID" id="113704774"/>
<protein>
    <submittedName>
        <fullName evidence="2">Uncharacterized protein LOC113704767</fullName>
    </submittedName>
    <submittedName>
        <fullName evidence="3">Uncharacterized protein LOC113704774</fullName>
    </submittedName>
</protein>
<sequence length="159" mass="18362">MVEWVHSILLKNQSLWAAKIPNVTSWVWRKILQTRGLAQPFIRHIVGNGNNISFWFDTWHPLGPLYKRFTGNLLYSFGCKPHALVSEIIVDGRWRWPVGRKATAEVKRFKEATPECLVPLTMFEDQVVWNGSSSRVFNAKNAVKKSRGSREEVTWAKLV</sequence>
<keyword evidence="1" id="KW-1185">Reference proteome</keyword>
<accession>A0A6P6TVR3</accession>
<reference evidence="1" key="1">
    <citation type="journal article" date="2025" name="Foods">
        <title>Unveiling the Microbial Signatures of Arabica Coffee Cherries: Insights into Ripeness Specific Diversity, Functional Traits, and Implications for Quality and Safety.</title>
        <authorList>
            <consortium name="RefSeq"/>
            <person name="Tenea G.N."/>
            <person name="Cifuentes V."/>
            <person name="Reyes P."/>
            <person name="Cevallos-Vallejos M."/>
        </authorList>
    </citation>
    <scope>NUCLEOTIDE SEQUENCE [LARGE SCALE GENOMIC DNA]</scope>
</reference>
<dbReference type="RefSeq" id="XP_027082449.1">
    <property type="nucleotide sequence ID" value="XM_027226648.1"/>
</dbReference>
<dbReference type="OrthoDB" id="1748554at2759"/>
<dbReference type="RefSeq" id="XP_027082442.1">
    <property type="nucleotide sequence ID" value="XM_027226641.1"/>
</dbReference>
<organism evidence="1 3">
    <name type="scientific">Coffea arabica</name>
    <name type="common">Arabian coffee</name>
    <dbReference type="NCBI Taxonomy" id="13443"/>
    <lineage>
        <taxon>Eukaryota</taxon>
        <taxon>Viridiplantae</taxon>
        <taxon>Streptophyta</taxon>
        <taxon>Embryophyta</taxon>
        <taxon>Tracheophyta</taxon>
        <taxon>Spermatophyta</taxon>
        <taxon>Magnoliopsida</taxon>
        <taxon>eudicotyledons</taxon>
        <taxon>Gunneridae</taxon>
        <taxon>Pentapetalae</taxon>
        <taxon>asterids</taxon>
        <taxon>lamiids</taxon>
        <taxon>Gentianales</taxon>
        <taxon>Rubiaceae</taxon>
        <taxon>Ixoroideae</taxon>
        <taxon>Gardenieae complex</taxon>
        <taxon>Bertiereae - Coffeeae clade</taxon>
        <taxon>Coffeeae</taxon>
        <taxon>Coffea</taxon>
    </lineage>
</organism>
<name>A0A6P6TVR3_COFAR</name>
<dbReference type="AlphaFoldDB" id="A0A6P6TVR3"/>